<accession>A0A0L6U834</accession>
<dbReference type="EMBL" id="LAVV01014535">
    <property type="protein sequence ID" value="KNZ44676.1"/>
    <property type="molecule type" value="Genomic_DNA"/>
</dbReference>
<reference evidence="2 3" key="1">
    <citation type="submission" date="2015-08" db="EMBL/GenBank/DDBJ databases">
        <title>Next Generation Sequencing and Analysis of the Genome of Puccinia sorghi L Schw, the Causal Agent of Maize Common Rust.</title>
        <authorList>
            <person name="Rochi L."/>
            <person name="Burguener G."/>
            <person name="Darino M."/>
            <person name="Turjanski A."/>
            <person name="Kreff E."/>
            <person name="Dieguez M.J."/>
            <person name="Sacco F."/>
        </authorList>
    </citation>
    <scope>NUCLEOTIDE SEQUENCE [LARGE SCALE GENOMIC DNA]</scope>
    <source>
        <strain evidence="2 3">RO10H11247</strain>
    </source>
</reference>
<organism evidence="2 3">
    <name type="scientific">Puccinia sorghi</name>
    <dbReference type="NCBI Taxonomy" id="27349"/>
    <lineage>
        <taxon>Eukaryota</taxon>
        <taxon>Fungi</taxon>
        <taxon>Dikarya</taxon>
        <taxon>Basidiomycota</taxon>
        <taxon>Pucciniomycotina</taxon>
        <taxon>Pucciniomycetes</taxon>
        <taxon>Pucciniales</taxon>
        <taxon>Pucciniaceae</taxon>
        <taxon>Puccinia</taxon>
    </lineage>
</organism>
<evidence type="ECO:0000256" key="1">
    <source>
        <dbReference type="SAM" id="MobiDB-lite"/>
    </source>
</evidence>
<feature type="region of interest" description="Disordered" evidence="1">
    <location>
        <begin position="1"/>
        <end position="27"/>
    </location>
</feature>
<feature type="non-terminal residue" evidence="2">
    <location>
        <position position="1"/>
    </location>
</feature>
<gene>
    <name evidence="2" type="ORF">VP01_8938g1</name>
</gene>
<dbReference type="VEuPathDB" id="FungiDB:VP01_8938g1"/>
<feature type="compositionally biased region" description="Gly residues" evidence="1">
    <location>
        <begin position="1"/>
        <end position="16"/>
    </location>
</feature>
<proteinExistence type="predicted"/>
<name>A0A0L6U834_9BASI</name>
<dbReference type="AlphaFoldDB" id="A0A0L6U834"/>
<keyword evidence="3" id="KW-1185">Reference proteome</keyword>
<sequence length="79" mass="8131">GQTGPGAPGGSGGCAAGGLRCNGEKEKNRESSFRITKSFSFHKGIVECAWKATAYSHLTLPSHSPSTLHTGMGPSSQLL</sequence>
<protein>
    <submittedName>
        <fullName evidence="2">Uncharacterized protein</fullName>
    </submittedName>
</protein>
<evidence type="ECO:0000313" key="3">
    <source>
        <dbReference type="Proteomes" id="UP000037035"/>
    </source>
</evidence>
<evidence type="ECO:0000313" key="2">
    <source>
        <dbReference type="EMBL" id="KNZ44676.1"/>
    </source>
</evidence>
<comment type="caution">
    <text evidence="2">The sequence shown here is derived from an EMBL/GenBank/DDBJ whole genome shotgun (WGS) entry which is preliminary data.</text>
</comment>
<dbReference type="Proteomes" id="UP000037035">
    <property type="component" value="Unassembled WGS sequence"/>
</dbReference>